<reference evidence="2 3" key="1">
    <citation type="submission" date="2023-08" db="EMBL/GenBank/DDBJ databases">
        <title>Black Yeasts Isolated from many extreme environments.</title>
        <authorList>
            <person name="Coleine C."/>
            <person name="Stajich J.E."/>
            <person name="Selbmann L."/>
        </authorList>
    </citation>
    <scope>NUCLEOTIDE SEQUENCE [LARGE SCALE GENOMIC DNA]</scope>
    <source>
        <strain evidence="2 3">CCFEE 536</strain>
    </source>
</reference>
<dbReference type="Proteomes" id="UP001357485">
    <property type="component" value="Unassembled WGS sequence"/>
</dbReference>
<comment type="caution">
    <text evidence="2">The sequence shown here is derived from an EMBL/GenBank/DDBJ whole genome shotgun (WGS) entry which is preliminary data.</text>
</comment>
<dbReference type="Pfam" id="PF04091">
    <property type="entry name" value="Sec15_C"/>
    <property type="match status" value="1"/>
</dbReference>
<dbReference type="PANTHER" id="PTHR12702">
    <property type="entry name" value="SEC15"/>
    <property type="match status" value="1"/>
</dbReference>
<dbReference type="InterPro" id="IPR007225">
    <property type="entry name" value="EXOC6/Sec15"/>
</dbReference>
<organism evidence="2 3">
    <name type="scientific">Cryomyces antarcticus</name>
    <dbReference type="NCBI Taxonomy" id="329879"/>
    <lineage>
        <taxon>Eukaryota</taxon>
        <taxon>Fungi</taxon>
        <taxon>Dikarya</taxon>
        <taxon>Ascomycota</taxon>
        <taxon>Pezizomycotina</taxon>
        <taxon>Dothideomycetes</taxon>
        <taxon>Dothideomycetes incertae sedis</taxon>
        <taxon>Cryomyces</taxon>
    </lineage>
</organism>
<evidence type="ECO:0000313" key="3">
    <source>
        <dbReference type="Proteomes" id="UP001357485"/>
    </source>
</evidence>
<evidence type="ECO:0000259" key="1">
    <source>
        <dbReference type="Pfam" id="PF04091"/>
    </source>
</evidence>
<sequence length="172" mass="19718">MPMPINNLDEYDKVVNVSWYTPDKDRESLTFPCVLPFSQMYPLCCIDIRNFLNQIYLFSDDHFQNSSVIDETLKNSLDELLCEKVCQSLIERLSSQYPGQIVQILTNLEHFETACKELQILLAEARSPTSAAGPIVLAATQRFEDGKKTAEKRIFELVNSKIDDLIETAEYE</sequence>
<protein>
    <submittedName>
        <fullName evidence="2">Rab GTPase-binding exocyst subunit S15</fullName>
    </submittedName>
</protein>
<feature type="domain" description="Exocyst complex subunit EXOC6/Sec15 C-terminal" evidence="1">
    <location>
        <begin position="1"/>
        <end position="172"/>
    </location>
</feature>
<dbReference type="InterPro" id="IPR046361">
    <property type="entry name" value="EXOC6/Sec15_C"/>
</dbReference>
<dbReference type="InterPro" id="IPR042045">
    <property type="entry name" value="EXOC6/Sec15_C_dom1"/>
</dbReference>
<proteinExistence type="predicted"/>
<accession>A0ABR0M3F2</accession>
<dbReference type="PANTHER" id="PTHR12702:SF0">
    <property type="entry name" value="EXOCYST COMPLEX COMPONENT 6"/>
    <property type="match status" value="1"/>
</dbReference>
<name>A0ABR0M3F2_9PEZI</name>
<dbReference type="EMBL" id="JAVRRA010002235">
    <property type="protein sequence ID" value="KAK5278143.1"/>
    <property type="molecule type" value="Genomic_DNA"/>
</dbReference>
<evidence type="ECO:0000313" key="2">
    <source>
        <dbReference type="EMBL" id="KAK5278143.1"/>
    </source>
</evidence>
<feature type="non-terminal residue" evidence="2">
    <location>
        <position position="172"/>
    </location>
</feature>
<dbReference type="Gene3D" id="1.10.357.30">
    <property type="entry name" value="Exocyst complex subunit Sec15 C-terminal domain, N-terminal subdomain"/>
    <property type="match status" value="1"/>
</dbReference>
<keyword evidence="3" id="KW-1185">Reference proteome</keyword>
<gene>
    <name evidence="2" type="primary">SEC15_3</name>
    <name evidence="2" type="ORF">LTR16_008949</name>
</gene>